<protein>
    <recommendedName>
        <fullName evidence="7 8">Large ribosomal subunit protein bL20</fullName>
    </recommendedName>
</protein>
<evidence type="ECO:0000256" key="3">
    <source>
        <dbReference type="ARBA" id="ARBA00022884"/>
    </source>
</evidence>
<comment type="function">
    <text evidence="6 8 9">Binds directly to 23S ribosomal RNA and is necessary for the in vitro assembly process of the 50S ribosomal subunit. It is not involved in the protein synthesizing functions of that subunit.</text>
</comment>
<dbReference type="InterPro" id="IPR005813">
    <property type="entry name" value="Ribosomal_bL20"/>
</dbReference>
<dbReference type="OrthoDB" id="9808966at2"/>
<dbReference type="Pfam" id="PF00453">
    <property type="entry name" value="Ribosomal_L20"/>
    <property type="match status" value="1"/>
</dbReference>
<dbReference type="Gene3D" id="1.10.1900.20">
    <property type="entry name" value="Ribosomal protein L20"/>
    <property type="match status" value="1"/>
</dbReference>
<gene>
    <name evidence="8" type="primary">rplT</name>
    <name evidence="10" type="ORF">SAMN05660299_02470</name>
</gene>
<dbReference type="RefSeq" id="WP_091652434.1">
    <property type="nucleotide sequence ID" value="NZ_FNHQ01000036.1"/>
</dbReference>
<evidence type="ECO:0000256" key="2">
    <source>
        <dbReference type="ARBA" id="ARBA00022730"/>
    </source>
</evidence>
<reference evidence="10 11" key="1">
    <citation type="submission" date="2016-10" db="EMBL/GenBank/DDBJ databases">
        <authorList>
            <person name="de Groot N.N."/>
        </authorList>
    </citation>
    <scope>NUCLEOTIDE SEQUENCE [LARGE SCALE GENOMIC DNA]</scope>
    <source>
        <strain evidence="10 11">DSM 16981</strain>
    </source>
</reference>
<comment type="similarity">
    <text evidence="1 8 9">Belongs to the bacterial ribosomal protein bL20 family.</text>
</comment>
<keyword evidence="2 8" id="KW-0699">rRNA-binding</keyword>
<name>A0A1H0A7X8_9FIRM</name>
<dbReference type="STRING" id="349095.SAMN05660299_02470"/>
<evidence type="ECO:0000256" key="8">
    <source>
        <dbReference type="HAMAP-Rule" id="MF_00382"/>
    </source>
</evidence>
<dbReference type="NCBIfam" id="TIGR01032">
    <property type="entry name" value="rplT_bact"/>
    <property type="match status" value="1"/>
</dbReference>
<evidence type="ECO:0000313" key="10">
    <source>
        <dbReference type="EMBL" id="SDN29497.1"/>
    </source>
</evidence>
<dbReference type="PANTHER" id="PTHR10986">
    <property type="entry name" value="39S RIBOSOMAL PROTEIN L20"/>
    <property type="match status" value="1"/>
</dbReference>
<keyword evidence="5 8" id="KW-0687">Ribonucleoprotein</keyword>
<evidence type="ECO:0000256" key="9">
    <source>
        <dbReference type="RuleBase" id="RU000560"/>
    </source>
</evidence>
<keyword evidence="4 8" id="KW-0689">Ribosomal protein</keyword>
<evidence type="ECO:0000256" key="6">
    <source>
        <dbReference type="ARBA" id="ARBA00024775"/>
    </source>
</evidence>
<dbReference type="CDD" id="cd07026">
    <property type="entry name" value="Ribosomal_L20"/>
    <property type="match status" value="1"/>
</dbReference>
<dbReference type="EMBL" id="FNHQ01000036">
    <property type="protein sequence ID" value="SDN29497.1"/>
    <property type="molecule type" value="Genomic_DNA"/>
</dbReference>
<dbReference type="GO" id="GO:0019843">
    <property type="term" value="F:rRNA binding"/>
    <property type="evidence" value="ECO:0007669"/>
    <property type="project" value="UniProtKB-UniRule"/>
</dbReference>
<dbReference type="GO" id="GO:0003735">
    <property type="term" value="F:structural constituent of ribosome"/>
    <property type="evidence" value="ECO:0007669"/>
    <property type="project" value="InterPro"/>
</dbReference>
<dbReference type="GO" id="GO:0005840">
    <property type="term" value="C:ribosome"/>
    <property type="evidence" value="ECO:0007669"/>
    <property type="project" value="UniProtKB-KW"/>
</dbReference>
<dbReference type="GO" id="GO:0006412">
    <property type="term" value="P:translation"/>
    <property type="evidence" value="ECO:0007669"/>
    <property type="project" value="InterPro"/>
</dbReference>
<dbReference type="SUPFAM" id="SSF74731">
    <property type="entry name" value="Ribosomal protein L20"/>
    <property type="match status" value="1"/>
</dbReference>
<evidence type="ECO:0000256" key="7">
    <source>
        <dbReference type="ARBA" id="ARBA00035172"/>
    </source>
</evidence>
<sequence>MARIKVGVTAHRRHKKILKLAKGYRGTRSRLFKKANESVMKALSYARRDRRAKKREFRKLWIARINAATRANGISYSRFICGLTKAGVAVNRKMLADLAVHDAAAFTKLVEVAKQQ</sequence>
<dbReference type="Gene3D" id="6.10.160.10">
    <property type="match status" value="1"/>
</dbReference>
<dbReference type="FunFam" id="1.10.1900.20:FF:000001">
    <property type="entry name" value="50S ribosomal protein L20"/>
    <property type="match status" value="1"/>
</dbReference>
<dbReference type="PRINTS" id="PR00062">
    <property type="entry name" value="RIBOSOMALL20"/>
</dbReference>
<dbReference type="AlphaFoldDB" id="A0A1H0A7X8"/>
<evidence type="ECO:0000256" key="1">
    <source>
        <dbReference type="ARBA" id="ARBA00007698"/>
    </source>
</evidence>
<accession>A0A1H0A7X8</accession>
<proteinExistence type="inferred from homology"/>
<evidence type="ECO:0000256" key="4">
    <source>
        <dbReference type="ARBA" id="ARBA00022980"/>
    </source>
</evidence>
<dbReference type="GO" id="GO:0000027">
    <property type="term" value="P:ribosomal large subunit assembly"/>
    <property type="evidence" value="ECO:0007669"/>
    <property type="project" value="UniProtKB-UniRule"/>
</dbReference>
<evidence type="ECO:0000256" key="5">
    <source>
        <dbReference type="ARBA" id="ARBA00023274"/>
    </source>
</evidence>
<dbReference type="GO" id="GO:1990904">
    <property type="term" value="C:ribonucleoprotein complex"/>
    <property type="evidence" value="ECO:0007669"/>
    <property type="project" value="UniProtKB-KW"/>
</dbReference>
<dbReference type="InterPro" id="IPR035566">
    <property type="entry name" value="Ribosomal_protein_bL20_C"/>
</dbReference>
<dbReference type="InterPro" id="IPR049946">
    <property type="entry name" value="RIBOSOMAL_L20_CS"/>
</dbReference>
<dbReference type="PROSITE" id="PS00937">
    <property type="entry name" value="RIBOSOMAL_L20"/>
    <property type="match status" value="1"/>
</dbReference>
<keyword evidence="11" id="KW-1185">Reference proteome</keyword>
<dbReference type="HAMAP" id="MF_00382">
    <property type="entry name" value="Ribosomal_bL20"/>
    <property type="match status" value="1"/>
</dbReference>
<evidence type="ECO:0000313" key="11">
    <source>
        <dbReference type="Proteomes" id="UP000199309"/>
    </source>
</evidence>
<organism evidence="10 11">
    <name type="scientific">Megasphaera paucivorans</name>
    <dbReference type="NCBI Taxonomy" id="349095"/>
    <lineage>
        <taxon>Bacteria</taxon>
        <taxon>Bacillati</taxon>
        <taxon>Bacillota</taxon>
        <taxon>Negativicutes</taxon>
        <taxon>Veillonellales</taxon>
        <taxon>Veillonellaceae</taxon>
        <taxon>Megasphaera</taxon>
    </lineage>
</organism>
<keyword evidence="3 8" id="KW-0694">RNA-binding</keyword>
<dbReference type="Proteomes" id="UP000199309">
    <property type="component" value="Unassembled WGS sequence"/>
</dbReference>